<keyword evidence="2" id="KW-0732">Signal</keyword>
<reference evidence="4 5" key="1">
    <citation type="submission" date="2018-10" db="EMBL/GenBank/DDBJ databases">
        <title>The genome of Lysobacter enzymogenes OH11.</title>
        <authorList>
            <person name="Liu F."/>
            <person name="Zhao Y."/>
            <person name="Qian G."/>
            <person name="Chen Y."/>
            <person name="Xu H."/>
        </authorList>
    </citation>
    <scope>NUCLEOTIDE SEQUENCE [LARGE SCALE GENOMIC DNA]</scope>
    <source>
        <strain evidence="4 5">OH11</strain>
    </source>
</reference>
<dbReference type="AlphaFoldDB" id="A0A3N2RPY4"/>
<evidence type="ECO:0000259" key="3">
    <source>
        <dbReference type="PROSITE" id="PS51670"/>
    </source>
</evidence>
<evidence type="ECO:0000313" key="5">
    <source>
        <dbReference type="Proteomes" id="UP000275910"/>
    </source>
</evidence>
<evidence type="ECO:0000256" key="2">
    <source>
        <dbReference type="SAM" id="SignalP"/>
    </source>
</evidence>
<protein>
    <recommendedName>
        <fullName evidence="3">ShKT domain-containing protein</fullName>
    </recommendedName>
</protein>
<dbReference type="InterPro" id="IPR014262">
    <property type="entry name" value="HAF_rpt"/>
</dbReference>
<dbReference type="InterPro" id="IPR003582">
    <property type="entry name" value="ShKT_dom"/>
</dbReference>
<dbReference type="NCBIfam" id="TIGR02913">
    <property type="entry name" value="HAF_rpt"/>
    <property type="match status" value="1"/>
</dbReference>
<organism evidence="4 5">
    <name type="scientific">Lysobacter enzymogenes</name>
    <dbReference type="NCBI Taxonomy" id="69"/>
    <lineage>
        <taxon>Bacteria</taxon>
        <taxon>Pseudomonadati</taxon>
        <taxon>Pseudomonadota</taxon>
        <taxon>Gammaproteobacteria</taxon>
        <taxon>Lysobacterales</taxon>
        <taxon>Lysobacteraceae</taxon>
        <taxon>Lysobacter</taxon>
    </lineage>
</organism>
<dbReference type="Pfam" id="PF01549">
    <property type="entry name" value="ShK"/>
    <property type="match status" value="1"/>
</dbReference>
<dbReference type="EMBL" id="RCTY01000001">
    <property type="protein sequence ID" value="ROU09483.1"/>
    <property type="molecule type" value="Genomic_DNA"/>
</dbReference>
<dbReference type="PROSITE" id="PS51670">
    <property type="entry name" value="SHKT"/>
    <property type="match status" value="1"/>
</dbReference>
<proteinExistence type="predicted"/>
<sequence length="480" mass="47669">MESAMRASAPLAVATVASLFVLATQAMAAPAALGGLGGGTCRALAVNDGGATVGACRNAAGDFLPVLWSAAGVAAQALTPLQADGACAAVGLAEDGAIGGNCDWGDDGEQAPVRWATPSLPSALPQVLNARTGDDRAEAWFVNAAGAVAGISTTPGGKDQPVVWKGGQRAATALPVPGLLPPLLSPATDCSVVALDPAIAPVAVGHCELRRGGIAAVRWTPNALGGYSVAWLPALSAGGDCMAVAINAAGQVAGTCEDAAGDLVAVRWSPASPAPAALRGVPRGSAGQQLFAADLNQAGVVAGTYIDSDGRSRSFVWAPSDDPASEDALDLGGLGGAAVYARRIADNGRIVGSAENALGAEAGFAWSPSADIADLGTLGGRTNAPAAISRNGLWIVGASANAAGQRLAYRIGPGQRIGAAVAPRSIPHGSGDNGLQSLTPPSPPSCSDKGDDCPRMTSYCNNSTYYSLMSAQCPRTCNRC</sequence>
<dbReference type="SMART" id="SM00254">
    <property type="entry name" value="ShKT"/>
    <property type="match status" value="1"/>
</dbReference>
<gene>
    <name evidence="4" type="ORF">D9T17_00510</name>
</gene>
<feature type="domain" description="ShKT" evidence="3">
    <location>
        <begin position="446"/>
        <end position="480"/>
    </location>
</feature>
<feature type="chain" id="PRO_5018067849" description="ShKT domain-containing protein" evidence="2">
    <location>
        <begin position="29"/>
        <end position="480"/>
    </location>
</feature>
<feature type="signal peptide" evidence="2">
    <location>
        <begin position="1"/>
        <end position="28"/>
    </location>
</feature>
<feature type="region of interest" description="Disordered" evidence="1">
    <location>
        <begin position="421"/>
        <end position="450"/>
    </location>
</feature>
<evidence type="ECO:0000313" key="4">
    <source>
        <dbReference type="EMBL" id="ROU09483.1"/>
    </source>
</evidence>
<accession>A0A3N2RPY4</accession>
<dbReference type="Proteomes" id="UP000275910">
    <property type="component" value="Unassembled WGS sequence"/>
</dbReference>
<evidence type="ECO:0000256" key="1">
    <source>
        <dbReference type="SAM" id="MobiDB-lite"/>
    </source>
</evidence>
<dbReference type="Gene3D" id="1.10.10.1940">
    <property type="match status" value="1"/>
</dbReference>
<comment type="caution">
    <text evidence="4">The sequence shown here is derived from an EMBL/GenBank/DDBJ whole genome shotgun (WGS) entry which is preliminary data.</text>
</comment>
<name>A0A3N2RPY4_LYSEN</name>